<feature type="compositionally biased region" description="Low complexity" evidence="1">
    <location>
        <begin position="256"/>
        <end position="285"/>
    </location>
</feature>
<proteinExistence type="predicted"/>
<feature type="transmembrane region" description="Helical" evidence="2">
    <location>
        <begin position="936"/>
        <end position="956"/>
    </location>
</feature>
<dbReference type="Gene3D" id="3.30.70.1440">
    <property type="entry name" value="Multidrug efflux transporter AcrB pore domain"/>
    <property type="match status" value="1"/>
</dbReference>
<dbReference type="SUPFAM" id="SSF82693">
    <property type="entry name" value="Multidrug efflux transporter AcrB pore domain, PN1, PN2, PC1 and PC2 subdomains"/>
    <property type="match status" value="2"/>
</dbReference>
<feature type="transmembrane region" description="Helical" evidence="2">
    <location>
        <begin position="13"/>
        <end position="31"/>
    </location>
</feature>
<comment type="caution">
    <text evidence="3">The sequence shown here is derived from an EMBL/GenBank/DDBJ whole genome shotgun (WGS) entry which is preliminary data.</text>
</comment>
<gene>
    <name evidence="3" type="primary">swrC</name>
    <name evidence="3" type="ORF">GCM10010913_16640</name>
</gene>
<organism evidence="3 4">
    <name type="scientific">Paenibacillus aceti</name>
    <dbReference type="NCBI Taxonomy" id="1820010"/>
    <lineage>
        <taxon>Bacteria</taxon>
        <taxon>Bacillati</taxon>
        <taxon>Bacillota</taxon>
        <taxon>Bacilli</taxon>
        <taxon>Bacillales</taxon>
        <taxon>Paenibacillaceae</taxon>
        <taxon>Paenibacillus</taxon>
    </lineage>
</organism>
<feature type="transmembrane region" description="Helical" evidence="2">
    <location>
        <begin position="1039"/>
        <end position="1063"/>
    </location>
</feature>
<feature type="transmembrane region" description="Helical" evidence="2">
    <location>
        <begin position="1008"/>
        <end position="1027"/>
    </location>
</feature>
<dbReference type="RefSeq" id="WP_120463829.1">
    <property type="nucleotide sequence ID" value="NZ_BMIW01000009.1"/>
</dbReference>
<dbReference type="Gene3D" id="3.30.70.1320">
    <property type="entry name" value="Multidrug efflux transporter AcrB pore domain like"/>
    <property type="match status" value="2"/>
</dbReference>
<dbReference type="SUPFAM" id="SSF82866">
    <property type="entry name" value="Multidrug efflux transporter AcrB transmembrane domain"/>
    <property type="match status" value="2"/>
</dbReference>
<keyword evidence="4" id="KW-1185">Reference proteome</keyword>
<feature type="transmembrane region" description="Helical" evidence="2">
    <location>
        <begin position="417"/>
        <end position="435"/>
    </location>
</feature>
<dbReference type="PANTHER" id="PTHR32063:SF0">
    <property type="entry name" value="SWARMING MOTILITY PROTEIN SWRC"/>
    <property type="match status" value="1"/>
</dbReference>
<feature type="transmembrane region" description="Helical" evidence="2">
    <location>
        <begin position="910"/>
        <end position="929"/>
    </location>
</feature>
<feature type="transmembrane region" description="Helical" evidence="2">
    <location>
        <begin position="392"/>
        <end position="411"/>
    </location>
</feature>
<evidence type="ECO:0000256" key="1">
    <source>
        <dbReference type="SAM" id="MobiDB-lite"/>
    </source>
</evidence>
<dbReference type="InterPro" id="IPR027463">
    <property type="entry name" value="AcrB_DN_DC_subdom"/>
</dbReference>
<dbReference type="PRINTS" id="PR00702">
    <property type="entry name" value="ACRIFLAVINRP"/>
</dbReference>
<dbReference type="Proteomes" id="UP000608420">
    <property type="component" value="Unassembled WGS sequence"/>
</dbReference>
<dbReference type="Gene3D" id="3.30.70.1430">
    <property type="entry name" value="Multidrug efflux transporter AcrB pore domain"/>
    <property type="match status" value="2"/>
</dbReference>
<keyword evidence="2" id="KW-1133">Transmembrane helix</keyword>
<feature type="region of interest" description="Disordered" evidence="1">
    <location>
        <begin position="256"/>
        <end position="299"/>
    </location>
</feature>
<sequence>MKSIINFSIRNKFAVWLLTIIVTFTGLYSGLTMKQETIPNIDVPFLSVTAIYPGAAPEGVVQDVAKPLEQRLRNVDGVKTITSTSMENAASLFIEFKYGENLDNATAAVREALNDVKLPDDAQKPQITRFSMNSMPVVSLSLSDTASGDLESLTQIISNDIEPALEDLDGVASVQVAGQYINEVSLKFHQAKMQQLGLSEDTVKGIVQGSALRVPLGLFNMEQAQKAVVVDGNITTVDDLKNLAIPVIPSAASSATGGAAAGQGSMPSGAPAGADAADNAAAAGQDSTDTGASMGTSAIPQGAMGAAPVGIPTVKLSDIADIEIIGKAESISRTNGKESIGIQIIKDNDANTVDVVKHVKDKTKELEEQFGHIEISVLLDQAQPITDSVNTMLSKAVFGALFAVLIILLFLRDFRSTIISIISIPLSLLIAVLLLKQMDITLNMMTLGAMTVAIGRVVDDSIVVIENIYRRLSLTGETLKGGKLIVAATREMFVPIMSSTIVTIAVFLPLAFVSGMVGQLFKPFALTMVFALLASLLVAITLVPALAHTLFRKGLKKTHDHDKNPQGLALFYKNILNWCLSHKLITFGAAVLLLVGSLFLTPLVGVSFLPEQEDKYVMLTYSPAPGDLLEDVEAKMLQAEKYVLDQNDVEKMQYSIGGSNPLGMSSVNSALFYIGYDKDTKKFDKVKQELIEGLQKEVPEGSWSDMSEMMMGGMGGSTISVNVFGDNLEQIKPVSDQILKWVEEDTKQFEKGKTSLSETYDQYTLVADQQKLSSLGLTAGQIAMKLSPVRERPVLTEVDIKGKNYNVYIETDSNTYSSVAEIENETIMSPLGIEVPIKEVAKVEKGTSPNSIMRTDGKMVVEVSANVLTTDIQKASTSLQDKIDKMDKPDGVTVKFGGVTEQINDTFGQLGIAMLAAIAIVYFVLVVTFGGGLAPFTILFSLPFIVIGAIVGLLIGGETLNVSALMGVLMLIGIVVTNAIVLIDRVIHKEREGLSTREALLEAGATRLRPILMTALATIGALLPLVSGLENSAGIISRGLGITVIGGLISSTLLTLVIVPVVYEFLMKFRRRGPVTHDLD</sequence>
<dbReference type="InterPro" id="IPR001036">
    <property type="entry name" value="Acrflvin-R"/>
</dbReference>
<reference evidence="4" key="1">
    <citation type="journal article" date="2019" name="Int. J. Syst. Evol. Microbiol.">
        <title>The Global Catalogue of Microorganisms (GCM) 10K type strain sequencing project: providing services to taxonomists for standard genome sequencing and annotation.</title>
        <authorList>
            <consortium name="The Broad Institute Genomics Platform"/>
            <consortium name="The Broad Institute Genome Sequencing Center for Infectious Disease"/>
            <person name="Wu L."/>
            <person name="Ma J."/>
        </authorList>
    </citation>
    <scope>NUCLEOTIDE SEQUENCE [LARGE SCALE GENOMIC DNA]</scope>
    <source>
        <strain evidence="4">CGMCC 1.15420</strain>
    </source>
</reference>
<evidence type="ECO:0000313" key="3">
    <source>
        <dbReference type="EMBL" id="GGF95684.1"/>
    </source>
</evidence>
<keyword evidence="2" id="KW-0472">Membrane</keyword>
<feature type="transmembrane region" description="Helical" evidence="2">
    <location>
        <begin position="492"/>
        <end position="512"/>
    </location>
</feature>
<dbReference type="EMBL" id="BMIW01000009">
    <property type="protein sequence ID" value="GGF95684.1"/>
    <property type="molecule type" value="Genomic_DNA"/>
</dbReference>
<evidence type="ECO:0000256" key="2">
    <source>
        <dbReference type="SAM" id="Phobius"/>
    </source>
</evidence>
<dbReference type="SUPFAM" id="SSF82714">
    <property type="entry name" value="Multidrug efflux transporter AcrB TolC docking domain, DN and DC subdomains"/>
    <property type="match status" value="2"/>
</dbReference>
<keyword evidence="2" id="KW-0812">Transmembrane</keyword>
<dbReference type="Gene3D" id="1.20.1640.10">
    <property type="entry name" value="Multidrug efflux transporter AcrB transmembrane domain"/>
    <property type="match status" value="3"/>
</dbReference>
<evidence type="ECO:0000313" key="4">
    <source>
        <dbReference type="Proteomes" id="UP000608420"/>
    </source>
</evidence>
<feature type="transmembrane region" description="Helical" evidence="2">
    <location>
        <begin position="962"/>
        <end position="987"/>
    </location>
</feature>
<feature type="transmembrane region" description="Helical" evidence="2">
    <location>
        <begin position="584"/>
        <end position="609"/>
    </location>
</feature>
<feature type="transmembrane region" description="Helical" evidence="2">
    <location>
        <begin position="524"/>
        <end position="547"/>
    </location>
</feature>
<dbReference type="Pfam" id="PF00873">
    <property type="entry name" value="ACR_tran"/>
    <property type="match status" value="2"/>
</dbReference>
<feature type="compositionally biased region" description="Polar residues" evidence="1">
    <location>
        <begin position="286"/>
        <end position="299"/>
    </location>
</feature>
<dbReference type="Gene3D" id="3.30.2090.10">
    <property type="entry name" value="Multidrug efflux transporter AcrB TolC docking domain, DN and DC subdomains"/>
    <property type="match status" value="3"/>
</dbReference>
<name>A0ABQ1VSL0_9BACL</name>
<accession>A0ABQ1VSL0</accession>
<protein>
    <submittedName>
        <fullName evidence="3">Swarming motility protein SwrC</fullName>
    </submittedName>
</protein>
<dbReference type="PANTHER" id="PTHR32063">
    <property type="match status" value="1"/>
</dbReference>